<dbReference type="EMBL" id="CP095046">
    <property type="protein sequence ID" value="UOQ73705.1"/>
    <property type="molecule type" value="Genomic_DNA"/>
</dbReference>
<name>A0A8T9Q993_9BACT</name>
<keyword evidence="5" id="KW-1185">Reference proteome</keyword>
<organism evidence="4 5">
    <name type="scientific">Hymenobacter cellulosilyticus</name>
    <dbReference type="NCBI Taxonomy" id="2932248"/>
    <lineage>
        <taxon>Bacteria</taxon>
        <taxon>Pseudomonadati</taxon>
        <taxon>Bacteroidota</taxon>
        <taxon>Cytophagia</taxon>
        <taxon>Cytophagales</taxon>
        <taxon>Hymenobacteraceae</taxon>
        <taxon>Hymenobacter</taxon>
    </lineage>
</organism>
<dbReference type="InterPro" id="IPR032812">
    <property type="entry name" value="SbsA_Ig"/>
</dbReference>
<dbReference type="Pfam" id="PF13205">
    <property type="entry name" value="Big_5"/>
    <property type="match status" value="1"/>
</dbReference>
<feature type="chain" id="PRO_5035725431" evidence="2">
    <location>
        <begin position="25"/>
        <end position="146"/>
    </location>
</feature>
<accession>A0A8T9Q993</accession>
<dbReference type="RefSeq" id="WP_244677055.1">
    <property type="nucleotide sequence ID" value="NZ_CP095046.1"/>
</dbReference>
<dbReference type="AlphaFoldDB" id="A0A8T9Q993"/>
<protein>
    <submittedName>
        <fullName evidence="4">Ig-like domain-containing protein</fullName>
    </submittedName>
</protein>
<evidence type="ECO:0000313" key="4">
    <source>
        <dbReference type="EMBL" id="UOQ73705.1"/>
    </source>
</evidence>
<evidence type="ECO:0000313" key="5">
    <source>
        <dbReference type="Proteomes" id="UP000831796"/>
    </source>
</evidence>
<proteinExistence type="predicted"/>
<evidence type="ECO:0000259" key="3">
    <source>
        <dbReference type="Pfam" id="PF13205"/>
    </source>
</evidence>
<dbReference type="Gene3D" id="2.60.40.3710">
    <property type="match status" value="1"/>
</dbReference>
<sequence>MKRYFLGPLAFLLPVAAASAQSFAVTGLLPAANSTAMPRTGSVSVRFSQPLAADAATAGGLKVFSSQYSGLLPGTTTVAANSLTFQPANGFRPGEKVLVSVPTTVRSSTGTTLARPTVYELTAAAQGAAVRLRPRLRWLWATAPST</sequence>
<gene>
    <name evidence="4" type="ORF">MUN79_07230</name>
</gene>
<evidence type="ECO:0000256" key="2">
    <source>
        <dbReference type="SAM" id="SignalP"/>
    </source>
</evidence>
<keyword evidence="1 2" id="KW-0732">Signal</keyword>
<dbReference type="KEGG" id="hcu:MUN79_07230"/>
<evidence type="ECO:0000256" key="1">
    <source>
        <dbReference type="ARBA" id="ARBA00022729"/>
    </source>
</evidence>
<reference evidence="4" key="1">
    <citation type="submission" date="2022-04" db="EMBL/GenBank/DDBJ databases">
        <title>Hymenobacter sp. isolated from the air.</title>
        <authorList>
            <person name="Won M."/>
            <person name="Lee C.-M."/>
            <person name="Woen H.-Y."/>
            <person name="Kwon S.-W."/>
        </authorList>
    </citation>
    <scope>NUCLEOTIDE SEQUENCE</scope>
    <source>
        <strain evidence="4">5116S-3</strain>
    </source>
</reference>
<feature type="signal peptide" evidence="2">
    <location>
        <begin position="1"/>
        <end position="24"/>
    </location>
</feature>
<dbReference type="Proteomes" id="UP000831796">
    <property type="component" value="Chromosome"/>
</dbReference>
<feature type="domain" description="SbsA Ig-like" evidence="3">
    <location>
        <begin position="23"/>
        <end position="119"/>
    </location>
</feature>